<feature type="region of interest" description="Disordered" evidence="1">
    <location>
        <begin position="97"/>
        <end position="124"/>
    </location>
</feature>
<name>A0A8J5H3S4_ZINOF</name>
<feature type="compositionally biased region" description="Acidic residues" evidence="1">
    <location>
        <begin position="98"/>
        <end position="114"/>
    </location>
</feature>
<dbReference type="Proteomes" id="UP000734854">
    <property type="component" value="Unassembled WGS sequence"/>
</dbReference>
<organism evidence="2 3">
    <name type="scientific">Zingiber officinale</name>
    <name type="common">Ginger</name>
    <name type="synonym">Amomum zingiber</name>
    <dbReference type="NCBI Taxonomy" id="94328"/>
    <lineage>
        <taxon>Eukaryota</taxon>
        <taxon>Viridiplantae</taxon>
        <taxon>Streptophyta</taxon>
        <taxon>Embryophyta</taxon>
        <taxon>Tracheophyta</taxon>
        <taxon>Spermatophyta</taxon>
        <taxon>Magnoliopsida</taxon>
        <taxon>Liliopsida</taxon>
        <taxon>Zingiberales</taxon>
        <taxon>Zingiberaceae</taxon>
        <taxon>Zingiber</taxon>
    </lineage>
</organism>
<protein>
    <submittedName>
        <fullName evidence="2">Uncharacterized protein</fullName>
    </submittedName>
</protein>
<proteinExistence type="predicted"/>
<dbReference type="PANTHER" id="PTHR33472">
    <property type="entry name" value="OS01G0106600 PROTEIN"/>
    <property type="match status" value="1"/>
</dbReference>
<evidence type="ECO:0000313" key="3">
    <source>
        <dbReference type="Proteomes" id="UP000734854"/>
    </source>
</evidence>
<gene>
    <name evidence="2" type="ORF">ZIOFF_023032</name>
</gene>
<dbReference type="PANTHER" id="PTHR33472:SF28">
    <property type="entry name" value="BROMO AND FHA DOMAIN-CONTAINING PROTEIN DDB_G0267958"/>
    <property type="match status" value="1"/>
</dbReference>
<comment type="caution">
    <text evidence="2">The sequence shown here is derived from an EMBL/GenBank/DDBJ whole genome shotgun (WGS) entry which is preliminary data.</text>
</comment>
<dbReference type="EMBL" id="JACMSC010000006">
    <property type="protein sequence ID" value="KAG6519538.1"/>
    <property type="molecule type" value="Genomic_DNA"/>
</dbReference>
<accession>A0A8J5H3S4</accession>
<feature type="compositionally biased region" description="Basic and acidic residues" evidence="1">
    <location>
        <begin position="115"/>
        <end position="124"/>
    </location>
</feature>
<keyword evidence="3" id="KW-1185">Reference proteome</keyword>
<evidence type="ECO:0000313" key="2">
    <source>
        <dbReference type="EMBL" id="KAG6519538.1"/>
    </source>
</evidence>
<evidence type="ECO:0000256" key="1">
    <source>
        <dbReference type="SAM" id="MobiDB-lite"/>
    </source>
</evidence>
<dbReference type="AlphaFoldDB" id="A0A8J5H3S4"/>
<dbReference type="OrthoDB" id="774437at2759"/>
<sequence length="124" mass="12741">MATASTDLFVGLGEGEGEGEGEGDGAGLVMLTGENTGAVTKADSRLLQQLAVDTQGEMRADEASLSAFANSNYQAVNNSVVVGGRCAVEDPGVHIEILENDDEEDDGGSDVDEETASKEDESSN</sequence>
<reference evidence="2 3" key="1">
    <citation type="submission" date="2020-08" db="EMBL/GenBank/DDBJ databases">
        <title>Plant Genome Project.</title>
        <authorList>
            <person name="Zhang R.-G."/>
        </authorList>
    </citation>
    <scope>NUCLEOTIDE SEQUENCE [LARGE SCALE GENOMIC DNA]</scope>
    <source>
        <tissue evidence="2">Rhizome</tissue>
    </source>
</reference>
<feature type="region of interest" description="Disordered" evidence="1">
    <location>
        <begin position="1"/>
        <end position="29"/>
    </location>
</feature>